<feature type="region of interest" description="Disordered" evidence="2">
    <location>
        <begin position="73"/>
        <end position="117"/>
    </location>
</feature>
<dbReference type="GeneID" id="109476607"/>
<dbReference type="Gene3D" id="1.25.40.10">
    <property type="entry name" value="Tetratricopeptide repeat domain"/>
    <property type="match status" value="4"/>
</dbReference>
<evidence type="ECO:0000256" key="1">
    <source>
        <dbReference type="PROSITE-ProRule" id="PRU00339"/>
    </source>
</evidence>
<dbReference type="Proteomes" id="UP000515135">
    <property type="component" value="Unplaced"/>
</dbReference>
<feature type="compositionally biased region" description="Basic and acidic residues" evidence="2">
    <location>
        <begin position="92"/>
        <end position="108"/>
    </location>
</feature>
<dbReference type="AlphaFoldDB" id="A0A6P4ZQC9"/>
<dbReference type="PROSITE" id="PS50005">
    <property type="entry name" value="TPR"/>
    <property type="match status" value="5"/>
</dbReference>
<dbReference type="InterPro" id="IPR011990">
    <property type="entry name" value="TPR-like_helical_dom_sf"/>
</dbReference>
<feature type="compositionally biased region" description="Polar residues" evidence="2">
    <location>
        <begin position="385"/>
        <end position="398"/>
    </location>
</feature>
<sequence>MDGSDERATVKLLAQSIERMLKHNKAEFKTAARGKQQLLSTKYWEEFHLQLIKACTDTGNAEEQPAPVLDQSVVQSQETEEGNETPHPGQVQKRERDTEPTGETESRKATKKGQPPPLPIVVEILAQVIPSVKSPKEMKNYASARETLLTLDPTTVTDETVYLLENIRPEIKTMEDLLDTAEAIKQIEKIKGVNVIIVKPGSLIFYLQCTDLSGLGDLWFMYKSGELSNMLHSSLIREETLQQLCAESVSVTTNINMEDFRKALVYLLTTSSAEDQPIPRLPQEYPLYQPHTHTTASVLDVLHLDGTNLARSSGKQQELHIPPATQTEDSLDHLGAKLRELKMTDDQQTTEAHATTDVPEVISELVSLDIRELEQLMGKPRKRTSSMGSQTSGYQTGTPGSGPSRPYSPTGEVETQTILGTLLAELNTPAVMEDKVQQFDLYCQIGDLYRTKLHNLQSALQYYQNMLECSQELSEDTKQAKAYNRLGLTYDILGLQQEAFRNHEKALAIYRVETRNETNICVAYKNLASSLALSGQVSDAKTNYESALAVAMETGNKTEQMDIYCKLGDLHREQLQEPQESHKYYTEMLALARDLGRKDWESLAYNRLGHAHYDMGEHEESLEWYRKHLKMSQESGDKTEQITAHKNIARSYKALGKLDLARSHYQSAMTIAMETGNKTEQMDISLQLGDLHREQLHEPQESHKYYTEMLALARDLGRKDWEGLAYNRLGHAHYDMGEHEESLEWYKKDLKMRQESGDKTEQITAHQCLAVSYQALGKLDLARSHYQSAMTIAMETGNKTEHMDIYCKLGDLHRKQLHEPQESHKYYTEMLALARDLGRKDRESQAYNRLGVAHYDMGEHEESLEWYKKNMKMCQESGDKTEQITAHQNMADSYKALGKLDQARSHYQSAMTIAMETGNKTEQMDIYCGLGDLHREQLHEPQESLKYYTEMLALARDLGRKDKESQAYNRLGLAHYDMGEQEESLEWYKKDLNMRQESGDKTNQMTAHQCLAASYMALGKLDLARSHYQSAMTFAMETGNKTQQMYIYCELGDLHREQLHEPQTSHKYYTEMSALARDLGRKDRESLAYNRLGRAHYDMGEHEDSLEWDKKSLKMRQESGDKTGQITAHQDIAVNYKELGKLDLARSHYQSAMTIAMETGNKQKQEDIAKKLANL</sequence>
<feature type="repeat" description="TPR" evidence="1">
    <location>
        <begin position="723"/>
        <end position="756"/>
    </location>
</feature>
<feature type="repeat" description="TPR" evidence="1">
    <location>
        <begin position="844"/>
        <end position="877"/>
    </location>
</feature>
<dbReference type="SUPFAM" id="SSF48452">
    <property type="entry name" value="TPR-like"/>
    <property type="match status" value="5"/>
</dbReference>
<dbReference type="RefSeq" id="XP_019633157.1">
    <property type="nucleotide sequence ID" value="XM_019777598.1"/>
</dbReference>
<dbReference type="SMART" id="SM00028">
    <property type="entry name" value="TPR"/>
    <property type="match status" value="14"/>
</dbReference>
<feature type="region of interest" description="Disordered" evidence="2">
    <location>
        <begin position="377"/>
        <end position="412"/>
    </location>
</feature>
<keyword evidence="3" id="KW-1185">Reference proteome</keyword>
<gene>
    <name evidence="4" type="primary">LOC109476607</name>
</gene>
<protein>
    <submittedName>
        <fullName evidence="4">Tetratricopeptide repeat protein 28-like</fullName>
    </submittedName>
</protein>
<proteinExistence type="predicted"/>
<evidence type="ECO:0000313" key="3">
    <source>
        <dbReference type="Proteomes" id="UP000515135"/>
    </source>
</evidence>
<evidence type="ECO:0000256" key="2">
    <source>
        <dbReference type="SAM" id="MobiDB-lite"/>
    </source>
</evidence>
<feature type="repeat" description="TPR" evidence="1">
    <location>
        <begin position="602"/>
        <end position="635"/>
    </location>
</feature>
<feature type="repeat" description="TPR" evidence="1">
    <location>
        <begin position="965"/>
        <end position="998"/>
    </location>
</feature>
<dbReference type="Pfam" id="PF13374">
    <property type="entry name" value="TPR_10"/>
    <property type="match status" value="1"/>
</dbReference>
<dbReference type="OrthoDB" id="10040854at2759"/>
<organism evidence="3 4">
    <name type="scientific">Branchiostoma belcheri</name>
    <name type="common">Amphioxus</name>
    <dbReference type="NCBI Taxonomy" id="7741"/>
    <lineage>
        <taxon>Eukaryota</taxon>
        <taxon>Metazoa</taxon>
        <taxon>Chordata</taxon>
        <taxon>Cephalochordata</taxon>
        <taxon>Leptocardii</taxon>
        <taxon>Amphioxiformes</taxon>
        <taxon>Branchiostomatidae</taxon>
        <taxon>Branchiostoma</taxon>
    </lineage>
</organism>
<name>A0A6P4ZQC9_BRABE</name>
<keyword evidence="1" id="KW-0802">TPR repeat</keyword>
<accession>A0A6P4ZQC9</accession>
<dbReference type="PANTHER" id="PTHR10098:SF106">
    <property type="entry name" value="TETRATRICOPEPTIDE REPEAT PROTEIN 28-LIKE PROTEIN"/>
    <property type="match status" value="1"/>
</dbReference>
<dbReference type="Pfam" id="PF13424">
    <property type="entry name" value="TPR_12"/>
    <property type="match status" value="6"/>
</dbReference>
<feature type="repeat" description="TPR" evidence="1">
    <location>
        <begin position="1086"/>
        <end position="1119"/>
    </location>
</feature>
<evidence type="ECO:0000313" key="4">
    <source>
        <dbReference type="RefSeq" id="XP_019633157.1"/>
    </source>
</evidence>
<dbReference type="KEGG" id="bbel:109476607"/>
<dbReference type="InterPro" id="IPR019734">
    <property type="entry name" value="TPR_rpt"/>
</dbReference>
<dbReference type="PANTHER" id="PTHR10098">
    <property type="entry name" value="RAPSYN-RELATED"/>
    <property type="match status" value="1"/>
</dbReference>
<reference evidence="4" key="1">
    <citation type="submission" date="2025-08" db="UniProtKB">
        <authorList>
            <consortium name="RefSeq"/>
        </authorList>
    </citation>
    <scope>IDENTIFICATION</scope>
    <source>
        <tissue evidence="4">Gonad</tissue>
    </source>
</reference>